<comment type="cofactor">
    <cofactor evidence="1">
        <name>[4Fe-4S] cluster</name>
        <dbReference type="ChEBI" id="CHEBI:49883"/>
    </cofactor>
</comment>
<keyword evidence="8" id="KW-0560">Oxidoreductase</keyword>
<dbReference type="InterPro" id="IPR039661">
    <property type="entry name" value="ELP3"/>
</dbReference>
<dbReference type="Pfam" id="PF04055">
    <property type="entry name" value="Radical_SAM"/>
    <property type="match status" value="1"/>
</dbReference>
<dbReference type="AlphaFoldDB" id="A0A3B0VGC1"/>
<evidence type="ECO:0000256" key="4">
    <source>
        <dbReference type="ARBA" id="ARBA00022723"/>
    </source>
</evidence>
<dbReference type="PANTHER" id="PTHR11135:SF0">
    <property type="entry name" value="ELONGATOR COMPLEX PROTEIN 3"/>
    <property type="match status" value="1"/>
</dbReference>
<feature type="domain" description="Radical SAM core" evidence="7">
    <location>
        <begin position="2"/>
        <end position="234"/>
    </location>
</feature>
<protein>
    <submittedName>
        <fullName evidence="8">Oxygen-independent coproporphyrinogen III oxidase</fullName>
        <ecNumber evidence="8">1.-.-.-</ecNumber>
    </submittedName>
</protein>
<dbReference type="EC" id="1.-.-.-" evidence="8"/>
<organism evidence="8">
    <name type="scientific">hydrothermal vent metagenome</name>
    <dbReference type="NCBI Taxonomy" id="652676"/>
    <lineage>
        <taxon>unclassified sequences</taxon>
        <taxon>metagenomes</taxon>
        <taxon>ecological metagenomes</taxon>
    </lineage>
</organism>
<keyword evidence="5" id="KW-0408">Iron</keyword>
<dbReference type="Gene3D" id="3.80.30.20">
    <property type="entry name" value="tm_1862 like domain"/>
    <property type="match status" value="1"/>
</dbReference>
<dbReference type="SFLD" id="SFLDG01082">
    <property type="entry name" value="B12-binding_domain_containing"/>
    <property type="match status" value="1"/>
</dbReference>
<evidence type="ECO:0000259" key="7">
    <source>
        <dbReference type="PROSITE" id="PS51918"/>
    </source>
</evidence>
<dbReference type="SMART" id="SM00729">
    <property type="entry name" value="Elp3"/>
    <property type="match status" value="1"/>
</dbReference>
<dbReference type="InterPro" id="IPR023404">
    <property type="entry name" value="rSAM_horseshoe"/>
</dbReference>
<keyword evidence="3" id="KW-0949">S-adenosyl-L-methionine</keyword>
<dbReference type="EMBL" id="UOEY01000054">
    <property type="protein sequence ID" value="VAW38012.1"/>
    <property type="molecule type" value="Genomic_DNA"/>
</dbReference>
<gene>
    <name evidence="8" type="ORF">MNBD_DELTA04-174</name>
</gene>
<evidence type="ECO:0000256" key="5">
    <source>
        <dbReference type="ARBA" id="ARBA00023004"/>
    </source>
</evidence>
<dbReference type="SUPFAM" id="SSF102114">
    <property type="entry name" value="Radical SAM enzymes"/>
    <property type="match status" value="1"/>
</dbReference>
<dbReference type="GO" id="GO:0016491">
    <property type="term" value="F:oxidoreductase activity"/>
    <property type="evidence" value="ECO:0007669"/>
    <property type="project" value="UniProtKB-KW"/>
</dbReference>
<dbReference type="InterPro" id="IPR032432">
    <property type="entry name" value="Radical_SAM_C"/>
</dbReference>
<dbReference type="PROSITE" id="PS51918">
    <property type="entry name" value="RADICAL_SAM"/>
    <property type="match status" value="1"/>
</dbReference>
<name>A0A3B0VGC1_9ZZZZ</name>
<proteinExistence type="predicted"/>
<keyword evidence="2" id="KW-0004">4Fe-4S</keyword>
<dbReference type="GO" id="GO:0051539">
    <property type="term" value="F:4 iron, 4 sulfur cluster binding"/>
    <property type="evidence" value="ECO:0007669"/>
    <property type="project" value="UniProtKB-KW"/>
</dbReference>
<evidence type="ECO:0000313" key="8">
    <source>
        <dbReference type="EMBL" id="VAW38012.1"/>
    </source>
</evidence>
<dbReference type="GO" id="GO:0002926">
    <property type="term" value="P:tRNA wobble base 5-methoxycarbonylmethyl-2-thiouridinylation"/>
    <property type="evidence" value="ECO:0007669"/>
    <property type="project" value="TreeGrafter"/>
</dbReference>
<dbReference type="GO" id="GO:0046872">
    <property type="term" value="F:metal ion binding"/>
    <property type="evidence" value="ECO:0007669"/>
    <property type="project" value="UniProtKB-KW"/>
</dbReference>
<dbReference type="PANTHER" id="PTHR11135">
    <property type="entry name" value="HISTONE ACETYLTRANSFERASE-RELATED"/>
    <property type="match status" value="1"/>
</dbReference>
<dbReference type="GO" id="GO:0005737">
    <property type="term" value="C:cytoplasm"/>
    <property type="evidence" value="ECO:0007669"/>
    <property type="project" value="TreeGrafter"/>
</dbReference>
<keyword evidence="4" id="KW-0479">Metal-binding</keyword>
<keyword evidence="6" id="KW-0411">Iron-sulfur</keyword>
<evidence type="ECO:0000256" key="1">
    <source>
        <dbReference type="ARBA" id="ARBA00001966"/>
    </source>
</evidence>
<accession>A0A3B0VGC1</accession>
<dbReference type="Pfam" id="PF16199">
    <property type="entry name" value="Radical_SAM_C"/>
    <property type="match status" value="1"/>
</dbReference>
<evidence type="ECO:0000256" key="2">
    <source>
        <dbReference type="ARBA" id="ARBA00022485"/>
    </source>
</evidence>
<dbReference type="InterPro" id="IPR007197">
    <property type="entry name" value="rSAM"/>
</dbReference>
<dbReference type="InterPro" id="IPR058240">
    <property type="entry name" value="rSAM_sf"/>
</dbReference>
<dbReference type="CDD" id="cd01335">
    <property type="entry name" value="Radical_SAM"/>
    <property type="match status" value="1"/>
</dbReference>
<evidence type="ECO:0000256" key="6">
    <source>
        <dbReference type="ARBA" id="ARBA00023014"/>
    </source>
</evidence>
<sequence length="340" mass="37622">MNTPLIIPVFIPHQGCPHRCIFCDQRRISGRDRRQPITPREVRAIIHLWLARSRKNRERAVQVAFYGGSFTGLPRPRQQELLAAAAPFLERGEVHSLRLSTRPDYIDAGTVAFLKDYGVSIVELGVQSLDDQVLAAGNRGHSAQQTRDAIRLLRQGGLQVGAQLMTGLPAETSRSLMKTVREMAGLQPDFVRIYPVLVLQGSGLARLYEQGEYRPLSLGAAVIRAAWMKKYFAAYSIPVVRLGLQPGPALENALLAGPYHPAFGEMVNARLMLQRTRRLLAGVKAGCRVTLTIADRDQSVFRGLKSANISRLEQLGLLKKFTLCLDPSQPRQTVTLTPGS</sequence>
<dbReference type="SFLD" id="SFLDG01086">
    <property type="entry name" value="elongater_protein-like"/>
    <property type="match status" value="1"/>
</dbReference>
<evidence type="ECO:0000256" key="3">
    <source>
        <dbReference type="ARBA" id="ARBA00022691"/>
    </source>
</evidence>
<dbReference type="InterPro" id="IPR006638">
    <property type="entry name" value="Elp3/MiaA/NifB-like_rSAM"/>
</dbReference>
<dbReference type="SFLD" id="SFLDS00029">
    <property type="entry name" value="Radical_SAM"/>
    <property type="match status" value="1"/>
</dbReference>
<reference evidence="8" key="1">
    <citation type="submission" date="2018-06" db="EMBL/GenBank/DDBJ databases">
        <authorList>
            <person name="Zhirakovskaya E."/>
        </authorList>
    </citation>
    <scope>NUCLEOTIDE SEQUENCE</scope>
</reference>